<dbReference type="RefSeq" id="WP_092567697.1">
    <property type="nucleotide sequence ID" value="NZ_BMXH01000001.1"/>
</dbReference>
<dbReference type="OrthoDB" id="9182016at2"/>
<sequence>MLQPYLDSAYLDGGRGDVVSGQRQYDCYGLTRAIRHEVYGLPLLPSYGGISADDKRGLTEACRHEAGAFTPGKKWSPGAIATVWKKHGDEPLCTHVAVCVDLDGRRGVLETSASTGPRWLSVAAFERQYLTIIYYA</sequence>
<evidence type="ECO:0000313" key="1">
    <source>
        <dbReference type="EMBL" id="SDW16640.1"/>
    </source>
</evidence>
<reference evidence="1 2" key="1">
    <citation type="submission" date="2016-10" db="EMBL/GenBank/DDBJ databases">
        <authorList>
            <person name="de Groot N.N."/>
        </authorList>
    </citation>
    <scope>NUCLEOTIDE SEQUENCE [LARGE SCALE GENOMIC DNA]</scope>
    <source>
        <strain evidence="1 2">DSM 19219</strain>
    </source>
</reference>
<protein>
    <recommendedName>
        <fullName evidence="3">CHAP domain-containing protein</fullName>
    </recommendedName>
</protein>
<dbReference type="Proteomes" id="UP000198500">
    <property type="component" value="Unassembled WGS sequence"/>
</dbReference>
<evidence type="ECO:0000313" key="2">
    <source>
        <dbReference type="Proteomes" id="UP000198500"/>
    </source>
</evidence>
<organism evidence="1 2">
    <name type="scientific">Aidingimonas halophila</name>
    <dbReference type="NCBI Taxonomy" id="574349"/>
    <lineage>
        <taxon>Bacteria</taxon>
        <taxon>Pseudomonadati</taxon>
        <taxon>Pseudomonadota</taxon>
        <taxon>Gammaproteobacteria</taxon>
        <taxon>Oceanospirillales</taxon>
        <taxon>Halomonadaceae</taxon>
        <taxon>Aidingimonas</taxon>
    </lineage>
</organism>
<dbReference type="AlphaFoldDB" id="A0A1H2RBW0"/>
<evidence type="ECO:0008006" key="3">
    <source>
        <dbReference type="Google" id="ProtNLM"/>
    </source>
</evidence>
<name>A0A1H2RBW0_9GAMM</name>
<proteinExistence type="predicted"/>
<accession>A0A1H2RBW0</accession>
<keyword evidence="2" id="KW-1185">Reference proteome</keyword>
<dbReference type="STRING" id="574349.SAMN05443545_101274"/>
<gene>
    <name evidence="1" type="ORF">SAMN05443545_101274</name>
</gene>
<dbReference type="EMBL" id="FNNI01000001">
    <property type="protein sequence ID" value="SDW16640.1"/>
    <property type="molecule type" value="Genomic_DNA"/>
</dbReference>